<dbReference type="GO" id="GO:0008235">
    <property type="term" value="F:metalloexopeptidase activity"/>
    <property type="evidence" value="ECO:0007669"/>
    <property type="project" value="InterPro"/>
</dbReference>
<dbReference type="InterPro" id="IPR046450">
    <property type="entry name" value="PA_dom_sf"/>
</dbReference>
<dbReference type="GO" id="GO:0006508">
    <property type="term" value="P:proteolysis"/>
    <property type="evidence" value="ECO:0007669"/>
    <property type="project" value="InterPro"/>
</dbReference>
<organism evidence="3 4">
    <name type="scientific">Actinomadura harenae</name>
    <dbReference type="NCBI Taxonomy" id="2483351"/>
    <lineage>
        <taxon>Bacteria</taxon>
        <taxon>Bacillati</taxon>
        <taxon>Actinomycetota</taxon>
        <taxon>Actinomycetes</taxon>
        <taxon>Streptosporangiales</taxon>
        <taxon>Thermomonosporaceae</taxon>
        <taxon>Actinomadura</taxon>
    </lineage>
</organism>
<protein>
    <submittedName>
        <fullName evidence="3">M28 family peptidase</fullName>
    </submittedName>
</protein>
<dbReference type="InterPro" id="IPR045175">
    <property type="entry name" value="M28_fam"/>
</dbReference>
<keyword evidence="4" id="KW-1185">Reference proteome</keyword>
<dbReference type="Gene3D" id="3.40.630.10">
    <property type="entry name" value="Zn peptidases"/>
    <property type="match status" value="1"/>
</dbReference>
<dbReference type="Pfam" id="PF04389">
    <property type="entry name" value="Peptidase_M28"/>
    <property type="match status" value="1"/>
</dbReference>
<dbReference type="PANTHER" id="PTHR12147">
    <property type="entry name" value="METALLOPEPTIDASE M28 FAMILY MEMBER"/>
    <property type="match status" value="1"/>
</dbReference>
<dbReference type="SUPFAM" id="SSF52025">
    <property type="entry name" value="PA domain"/>
    <property type="match status" value="1"/>
</dbReference>
<sequence length="593" mass="62797">MVLMRREVCDSDPRSVSCRMSLVCEGSCRMSRRHRWLSRPFMVLGAGAALVAAVATAPAGAAPTVVKADQGPSSAGCANRVNDTARKLVECVRTEDLWRHMKAFQAIADANPGPDGHASRNSGEPGYKASVDYVAKLMRQAGYDVTIQKYKFFYFAYKGIPTFRSVSPTPHDYTVVTDWNPGQSTGTANAELQPAGGMVLPPSPTPSSTSGCKASDFSGFQAGRVALIQRGGCNYGVKVLNAQAAGASGVVVFNEGNPGRTGVISGSLTDADGNRIVPTIPVAFTAFQTGSDLLDQYNQAVQNNTALPKLNLDIQAKVDPNADDYNVIADSKGGDPNHTVVVDAHLDAIYGAGMLDNASGSATILNVAQLMRKVTPRNKLRFIWFGGEELGELGSSYYVNNLSPTELGKIGYDLDADVTATPNYVVGVLDPAGVDLFTRVVSTQFPPQVYEPSKVARDVGINYFNSIGKKQILFSPIGTDAEQFNLAGVPASGVLTGQDCCKLQSDVDMFGGTLGNFEGTIPSSDGGCVDNPFRWCDNLANNDPKVLTFMSKGFAGMVVNMAFDTKVLGAAANPRVHPLAPKAHPSNRGAPTS</sequence>
<dbReference type="Proteomes" id="UP000282674">
    <property type="component" value="Unassembled WGS sequence"/>
</dbReference>
<dbReference type="Pfam" id="PF02225">
    <property type="entry name" value="PA"/>
    <property type="match status" value="1"/>
</dbReference>
<evidence type="ECO:0000313" key="4">
    <source>
        <dbReference type="Proteomes" id="UP000282674"/>
    </source>
</evidence>
<proteinExistence type="predicted"/>
<dbReference type="AlphaFoldDB" id="A0A3M2LH37"/>
<name>A0A3M2LH37_9ACTN</name>
<dbReference type="EMBL" id="RFFG01000138">
    <property type="protein sequence ID" value="RMI36396.1"/>
    <property type="molecule type" value="Genomic_DNA"/>
</dbReference>
<dbReference type="InterPro" id="IPR007484">
    <property type="entry name" value="Peptidase_M28"/>
</dbReference>
<reference evidence="3 4" key="1">
    <citation type="submission" date="2018-10" db="EMBL/GenBank/DDBJ databases">
        <title>Isolation from soil.</title>
        <authorList>
            <person name="Hu J."/>
        </authorList>
    </citation>
    <scope>NUCLEOTIDE SEQUENCE [LARGE SCALE GENOMIC DNA]</scope>
    <source>
        <strain evidence="3 4">NEAU-Ht49</strain>
    </source>
</reference>
<dbReference type="Gene3D" id="3.50.30.30">
    <property type="match status" value="1"/>
</dbReference>
<comment type="caution">
    <text evidence="3">The sequence shown here is derived from an EMBL/GenBank/DDBJ whole genome shotgun (WGS) entry which is preliminary data.</text>
</comment>
<accession>A0A3M2LH37</accession>
<evidence type="ECO:0000259" key="2">
    <source>
        <dbReference type="Pfam" id="PF04389"/>
    </source>
</evidence>
<dbReference type="PANTHER" id="PTHR12147:SF26">
    <property type="entry name" value="PEPTIDASE M28 DOMAIN-CONTAINING PROTEIN"/>
    <property type="match status" value="1"/>
</dbReference>
<gene>
    <name evidence="3" type="ORF">EBO15_38760</name>
</gene>
<evidence type="ECO:0000313" key="3">
    <source>
        <dbReference type="EMBL" id="RMI36396.1"/>
    </source>
</evidence>
<dbReference type="InterPro" id="IPR003137">
    <property type="entry name" value="PA_domain"/>
</dbReference>
<dbReference type="SUPFAM" id="SSF53187">
    <property type="entry name" value="Zn-dependent exopeptidases"/>
    <property type="match status" value="1"/>
</dbReference>
<feature type="domain" description="Peptidase M28" evidence="2">
    <location>
        <begin position="326"/>
        <end position="494"/>
    </location>
</feature>
<evidence type="ECO:0000259" key="1">
    <source>
        <dbReference type="Pfam" id="PF02225"/>
    </source>
</evidence>
<feature type="domain" description="PA" evidence="1">
    <location>
        <begin position="208"/>
        <end position="292"/>
    </location>
</feature>